<organism evidence="1 2">
    <name type="scientific">Smallanthus sonchifolius</name>
    <dbReference type="NCBI Taxonomy" id="185202"/>
    <lineage>
        <taxon>Eukaryota</taxon>
        <taxon>Viridiplantae</taxon>
        <taxon>Streptophyta</taxon>
        <taxon>Embryophyta</taxon>
        <taxon>Tracheophyta</taxon>
        <taxon>Spermatophyta</taxon>
        <taxon>Magnoliopsida</taxon>
        <taxon>eudicotyledons</taxon>
        <taxon>Gunneridae</taxon>
        <taxon>Pentapetalae</taxon>
        <taxon>asterids</taxon>
        <taxon>campanulids</taxon>
        <taxon>Asterales</taxon>
        <taxon>Asteraceae</taxon>
        <taxon>Asteroideae</taxon>
        <taxon>Heliantheae alliance</taxon>
        <taxon>Millerieae</taxon>
        <taxon>Smallanthus</taxon>
    </lineage>
</organism>
<evidence type="ECO:0000313" key="1">
    <source>
        <dbReference type="EMBL" id="KAI3706111.1"/>
    </source>
</evidence>
<evidence type="ECO:0000313" key="2">
    <source>
        <dbReference type="Proteomes" id="UP001056120"/>
    </source>
</evidence>
<name>A0ACB9A8N1_9ASTR</name>
<dbReference type="Proteomes" id="UP001056120">
    <property type="component" value="Linkage Group LG25"/>
</dbReference>
<protein>
    <submittedName>
        <fullName evidence="1">Uncharacterized protein</fullName>
    </submittedName>
</protein>
<comment type="caution">
    <text evidence="1">The sequence shown here is derived from an EMBL/GenBank/DDBJ whole genome shotgun (WGS) entry which is preliminary data.</text>
</comment>
<sequence>MNIATGILSSPSLSSPSSTIFTFNRCRRLFLSSFSSSYETRIHSYLKNSSSMHPSSSSSSSAAAALHSGASGSRIEPTVSQSVAGEPTTIKENNKPAKQHPWLIVGLGNPGKLYNRTRHNVGFEMVDAIAEAVGISMSSVSFKSFFGKGCIGNTPLLLAKPQTFMNASGESVGAIVSFYKIPPKQVLTIYDDLDLPFGKLRLLPKGGHGGHNGMKSVINHLKGTRDFPRLRIGIGRPPGKMEAASYVLRRFSKEESEELDFTFQTGIEAIRILLLQGFDKSATFVNSPKPMKIGIITCKYGKDQDFELLDVKKCFLEWFMVSVVCILQCGKLMLHRKRNRKQGIIPVILLDSAVTLDFEIQKAHTNTPKMSSATSLRSPFLYPPLKLSSSSSSQPHSLSFKCARNQRFPHLIKAELDQNTVVAVAVGVVSVAVGLGIPIFYESQIDNAAKRDNTQPCFPCNGTGAQSCRFCTGSGNVTVELGGGEKEVSRCINCDGAGALTCTTCQGSGIQPRYLDRREFKDDD</sequence>
<accession>A0ACB9A8N1</accession>
<proteinExistence type="predicted"/>
<reference evidence="2" key="1">
    <citation type="journal article" date="2022" name="Mol. Ecol. Resour.">
        <title>The genomes of chicory, endive, great burdock and yacon provide insights into Asteraceae palaeo-polyploidization history and plant inulin production.</title>
        <authorList>
            <person name="Fan W."/>
            <person name="Wang S."/>
            <person name="Wang H."/>
            <person name="Wang A."/>
            <person name="Jiang F."/>
            <person name="Liu H."/>
            <person name="Zhao H."/>
            <person name="Xu D."/>
            <person name="Zhang Y."/>
        </authorList>
    </citation>
    <scope>NUCLEOTIDE SEQUENCE [LARGE SCALE GENOMIC DNA]</scope>
    <source>
        <strain evidence="2">cv. Yunnan</strain>
    </source>
</reference>
<keyword evidence="2" id="KW-1185">Reference proteome</keyword>
<dbReference type="EMBL" id="CM042042">
    <property type="protein sequence ID" value="KAI3706111.1"/>
    <property type="molecule type" value="Genomic_DNA"/>
</dbReference>
<reference evidence="1 2" key="2">
    <citation type="journal article" date="2022" name="Mol. Ecol. Resour.">
        <title>The genomes of chicory, endive, great burdock and yacon provide insights into Asteraceae paleo-polyploidization history and plant inulin production.</title>
        <authorList>
            <person name="Fan W."/>
            <person name="Wang S."/>
            <person name="Wang H."/>
            <person name="Wang A."/>
            <person name="Jiang F."/>
            <person name="Liu H."/>
            <person name="Zhao H."/>
            <person name="Xu D."/>
            <person name="Zhang Y."/>
        </authorList>
    </citation>
    <scope>NUCLEOTIDE SEQUENCE [LARGE SCALE GENOMIC DNA]</scope>
    <source>
        <strain evidence="2">cv. Yunnan</strain>
        <tissue evidence="1">Leaves</tissue>
    </source>
</reference>
<gene>
    <name evidence="1" type="ORF">L1987_76367</name>
</gene>